<evidence type="ECO:0000313" key="1">
    <source>
        <dbReference type="EMBL" id="KAJ1679255.1"/>
    </source>
</evidence>
<keyword evidence="1" id="KW-0413">Isomerase</keyword>
<dbReference type="EC" id="5.3.4.1" evidence="1"/>
<evidence type="ECO:0000313" key="2">
    <source>
        <dbReference type="Proteomes" id="UP001145114"/>
    </source>
</evidence>
<accession>A0ACC1HVA3</accession>
<protein>
    <submittedName>
        <fullName evidence="1">Protein disulfide-isomerase</fullName>
        <ecNumber evidence="1">5.3.4.1</ecNumber>
    </submittedName>
</protein>
<comment type="caution">
    <text evidence="1">The sequence shown here is derived from an EMBL/GenBank/DDBJ whole genome shotgun (WGS) entry which is preliminary data.</text>
</comment>
<reference evidence="1" key="1">
    <citation type="submission" date="2022-06" db="EMBL/GenBank/DDBJ databases">
        <title>Phylogenomic reconstructions and comparative analyses of Kickxellomycotina fungi.</title>
        <authorList>
            <person name="Reynolds N.K."/>
            <person name="Stajich J.E."/>
            <person name="Barry K."/>
            <person name="Grigoriev I.V."/>
            <person name="Crous P."/>
            <person name="Smith M.E."/>
        </authorList>
    </citation>
    <scope>NUCLEOTIDE SEQUENCE</scope>
    <source>
        <strain evidence="1">RSA 2271</strain>
    </source>
</reference>
<organism evidence="1 2">
    <name type="scientific">Spiromyces aspiralis</name>
    <dbReference type="NCBI Taxonomy" id="68401"/>
    <lineage>
        <taxon>Eukaryota</taxon>
        <taxon>Fungi</taxon>
        <taxon>Fungi incertae sedis</taxon>
        <taxon>Zoopagomycota</taxon>
        <taxon>Kickxellomycotina</taxon>
        <taxon>Kickxellomycetes</taxon>
        <taxon>Kickxellales</taxon>
        <taxon>Kickxellaceae</taxon>
        <taxon>Spiromyces</taxon>
    </lineage>
</organism>
<dbReference type="EMBL" id="JAMZIH010000497">
    <property type="protein sequence ID" value="KAJ1679255.1"/>
    <property type="molecule type" value="Genomic_DNA"/>
</dbReference>
<name>A0ACC1HVA3_9FUNG</name>
<keyword evidence="2" id="KW-1185">Reference proteome</keyword>
<gene>
    <name evidence="1" type="primary">PDI1</name>
    <name evidence="1" type="ORF">EV182_002419</name>
</gene>
<sequence length="526" mass="59139">MKISLSHLFVLSSIAASLGGIAYAKDEEASDVKVLNDENFDEWANAQDLALIEFYAPWCGHCKMLAPEYEKAATDLKEEGIRLAKVDCTAHTTLCERFEVAGFPTLKVFRNGSYATYNGTRAAEGIVSYMKKQTLPDVSIIEADDLESFSARDRVVIIGFMDKDSEEFKTLESVAKELRDEFTFGVVEDAATAKASGVEVPGVIVYKQFDDGKDVYSGELAVDDIRNFIKSASIPIIGEINGETYGRYAQTGLPFAFIFYDSQEIRDELEAELYDVAKEFKGEVNFVLLDARMYPSQADQLNLKQEWPAFGIQNIKDFTKYPFPQDQDITAAAIKEFTQKVIDGELPPSIKSQPIPESNDEPVKVVVADSFEDIVFDEEKDVLLEFYAPWCGFCKRLAPTYEKLGKILESNEGLVIAKMDATANDIPPGHEGLQIQGFPTIKLVKAKDNSIVEYNGDRTLGSFIEFLEENAVNKVKYNKADLKDKDEEDEDSEKEEVEEEKVEEEEEGGEEEEEEEEEEEYPHEEL</sequence>
<proteinExistence type="predicted"/>
<dbReference type="Proteomes" id="UP001145114">
    <property type="component" value="Unassembled WGS sequence"/>
</dbReference>